<organism evidence="8 9">
    <name type="scientific">Ricinus communis</name>
    <name type="common">Castor bean</name>
    <dbReference type="NCBI Taxonomy" id="3988"/>
    <lineage>
        <taxon>Eukaryota</taxon>
        <taxon>Viridiplantae</taxon>
        <taxon>Streptophyta</taxon>
        <taxon>Embryophyta</taxon>
        <taxon>Tracheophyta</taxon>
        <taxon>Spermatophyta</taxon>
        <taxon>Magnoliopsida</taxon>
        <taxon>eudicotyledons</taxon>
        <taxon>Gunneridae</taxon>
        <taxon>Pentapetalae</taxon>
        <taxon>rosids</taxon>
        <taxon>fabids</taxon>
        <taxon>Malpighiales</taxon>
        <taxon>Euphorbiaceae</taxon>
        <taxon>Acalyphoideae</taxon>
        <taxon>Acalypheae</taxon>
        <taxon>Ricinus</taxon>
    </lineage>
</organism>
<evidence type="ECO:0000256" key="5">
    <source>
        <dbReference type="SAM" id="MobiDB-lite"/>
    </source>
</evidence>
<feature type="compositionally biased region" description="Polar residues" evidence="5">
    <location>
        <begin position="28"/>
        <end position="40"/>
    </location>
</feature>
<dbReference type="InterPro" id="IPR004864">
    <property type="entry name" value="LEA_2"/>
</dbReference>
<sequence>MAISTTSPKGGETMAASSSPKAGGQCLCSPTTHEGAGSNQLDPHVIRTFSSTDMPPNPAYIFLRRCLLSAITILFLSAAVYFLYPSDPSLQLARIQLNHIHVNSSPKFTLDLSFSLLIRVKNRDFFSLDYDTLDVSVGYRGKELGVVSSKGGNVRPRGSSYISAALDLNGLEIVHDVFYLIEDLARGVIPFDTDTMVNGELGFFFFKIPIKAKVSCEVYVNTVNQTIVREDCHPQSPHTQMSIIKGSKYNTDPLEEEGQIAGRWRVLMNTKIPPIQQQGFCYLRVDKIAAVNLSGLSVYVFVDKSGHDSREDDIMNAMQIKIGPYQMPWVILRKPL</sequence>
<dbReference type="PANTHER" id="PTHR31234:SF4">
    <property type="entry name" value="EXPRESSED PROTEIN"/>
    <property type="match status" value="1"/>
</dbReference>
<dbReference type="FunCoup" id="B9RKS7">
    <property type="interactions" value="767"/>
</dbReference>
<dbReference type="Pfam" id="PF03168">
    <property type="entry name" value="LEA_2"/>
    <property type="match status" value="1"/>
</dbReference>
<evidence type="ECO:0000259" key="7">
    <source>
        <dbReference type="Pfam" id="PF03168"/>
    </source>
</evidence>
<dbReference type="InParanoid" id="B9RKS7"/>
<keyword evidence="2 6" id="KW-0812">Transmembrane</keyword>
<dbReference type="STRING" id="3988.B9RKS7"/>
<keyword evidence="3 6" id="KW-1133">Transmembrane helix</keyword>
<proteinExistence type="predicted"/>
<gene>
    <name evidence="8" type="ORF">RCOM_1053140</name>
</gene>
<dbReference type="SUPFAM" id="SSF117070">
    <property type="entry name" value="LEA14-like"/>
    <property type="match status" value="1"/>
</dbReference>
<accession>B9RKS7</accession>
<evidence type="ECO:0000256" key="2">
    <source>
        <dbReference type="ARBA" id="ARBA00022692"/>
    </source>
</evidence>
<dbReference type="Proteomes" id="UP000008311">
    <property type="component" value="Unassembled WGS sequence"/>
</dbReference>
<reference evidence="9" key="1">
    <citation type="journal article" date="2010" name="Nat. Biotechnol.">
        <title>Draft genome sequence of the oilseed species Ricinus communis.</title>
        <authorList>
            <person name="Chan A.P."/>
            <person name="Crabtree J."/>
            <person name="Zhao Q."/>
            <person name="Lorenzi H."/>
            <person name="Orvis J."/>
            <person name="Puiu D."/>
            <person name="Melake-Berhan A."/>
            <person name="Jones K.M."/>
            <person name="Redman J."/>
            <person name="Chen G."/>
            <person name="Cahoon E.B."/>
            <person name="Gedil M."/>
            <person name="Stanke M."/>
            <person name="Haas B.J."/>
            <person name="Wortman J.R."/>
            <person name="Fraser-Liggett C.M."/>
            <person name="Ravel J."/>
            <person name="Rabinowicz P.D."/>
        </authorList>
    </citation>
    <scope>NUCLEOTIDE SEQUENCE [LARGE SCALE GENOMIC DNA]</scope>
    <source>
        <strain evidence="9">cv. Hale</strain>
    </source>
</reference>
<dbReference type="GO" id="GO:0098542">
    <property type="term" value="P:defense response to other organism"/>
    <property type="evidence" value="ECO:0007669"/>
    <property type="project" value="InterPro"/>
</dbReference>
<feature type="transmembrane region" description="Helical" evidence="6">
    <location>
        <begin position="66"/>
        <end position="84"/>
    </location>
</feature>
<dbReference type="PANTHER" id="PTHR31234">
    <property type="entry name" value="LATE EMBRYOGENESIS ABUNDANT (LEA) HYDROXYPROLINE-RICH GLYCOPROTEIN FAMILY"/>
    <property type="match status" value="1"/>
</dbReference>
<protein>
    <recommendedName>
        <fullName evidence="7">Late embryogenesis abundant protein LEA-2 subgroup domain-containing protein</fullName>
    </recommendedName>
</protein>
<name>B9RKS7_RICCO</name>
<keyword evidence="9" id="KW-1185">Reference proteome</keyword>
<dbReference type="EMBL" id="EQ973784">
    <property type="protein sequence ID" value="EEF48275.1"/>
    <property type="molecule type" value="Genomic_DNA"/>
</dbReference>
<evidence type="ECO:0000256" key="1">
    <source>
        <dbReference type="ARBA" id="ARBA00004167"/>
    </source>
</evidence>
<evidence type="ECO:0000256" key="3">
    <source>
        <dbReference type="ARBA" id="ARBA00022989"/>
    </source>
</evidence>
<dbReference type="AlphaFoldDB" id="B9RKS7"/>
<dbReference type="eggNOG" id="ENOG502S0SZ">
    <property type="taxonomic scope" value="Eukaryota"/>
</dbReference>
<keyword evidence="4 6" id="KW-0472">Membrane</keyword>
<dbReference type="Gene3D" id="2.60.40.1820">
    <property type="match status" value="1"/>
</dbReference>
<feature type="domain" description="Late embryogenesis abundant protein LEA-2 subgroup" evidence="7">
    <location>
        <begin position="118"/>
        <end position="212"/>
    </location>
</feature>
<feature type="region of interest" description="Disordered" evidence="5">
    <location>
        <begin position="1"/>
        <end position="40"/>
    </location>
</feature>
<comment type="subcellular location">
    <subcellularLocation>
        <location evidence="1">Membrane</location>
        <topology evidence="1">Single-pass membrane protein</topology>
    </subcellularLocation>
</comment>
<evidence type="ECO:0000313" key="8">
    <source>
        <dbReference type="EMBL" id="EEF48275.1"/>
    </source>
</evidence>
<dbReference type="GO" id="GO:0016020">
    <property type="term" value="C:membrane"/>
    <property type="evidence" value="ECO:0007669"/>
    <property type="project" value="UniProtKB-SubCell"/>
</dbReference>
<evidence type="ECO:0000256" key="6">
    <source>
        <dbReference type="SAM" id="Phobius"/>
    </source>
</evidence>
<evidence type="ECO:0000256" key="4">
    <source>
        <dbReference type="ARBA" id="ARBA00023136"/>
    </source>
</evidence>
<dbReference type="InterPro" id="IPR044839">
    <property type="entry name" value="NDR1-like"/>
</dbReference>
<evidence type="ECO:0000313" key="9">
    <source>
        <dbReference type="Proteomes" id="UP000008311"/>
    </source>
</evidence>